<dbReference type="Proteomes" id="UP000274504">
    <property type="component" value="Unassembled WGS sequence"/>
</dbReference>
<dbReference type="Proteomes" id="UP000321570">
    <property type="component" value="Unassembled WGS sequence"/>
</dbReference>
<dbReference type="WBParaSite" id="HDID_0000082701-mRNA-1">
    <property type="protein sequence ID" value="HDID_0000082701-mRNA-1"/>
    <property type="gene ID" value="HDID_0000082701"/>
</dbReference>
<evidence type="ECO:0000313" key="5">
    <source>
        <dbReference type="Proteomes" id="UP000321570"/>
    </source>
</evidence>
<feature type="region of interest" description="Disordered" evidence="1">
    <location>
        <begin position="1"/>
        <end position="32"/>
    </location>
</feature>
<reference evidence="6" key="1">
    <citation type="submission" date="2016-04" db="UniProtKB">
        <authorList>
            <consortium name="WormBaseParasite"/>
        </authorList>
    </citation>
    <scope>IDENTIFICATION</scope>
</reference>
<dbReference type="Gene3D" id="1.10.533.10">
    <property type="entry name" value="Death Domain, Fas"/>
    <property type="match status" value="1"/>
</dbReference>
<name>A0A158QC17_HYMDI</name>
<evidence type="ECO:0000256" key="1">
    <source>
        <dbReference type="SAM" id="MobiDB-lite"/>
    </source>
</evidence>
<proteinExistence type="predicted"/>
<protein>
    <submittedName>
        <fullName evidence="6">CARD domain-containing protein</fullName>
    </submittedName>
</protein>
<accession>A0A158QC17</accession>
<sequence length="491" mass="53463">MTEVLNPLNSRAFDKSSESKSPLNTYRQQTKPNPLKREEILSVLQNLELDGPIVDYMVAHGVISSVSASELMQSKCKHNQKIEKLLDLLDSECDSPPRYSKNAKLVLLTNALRSTGQHALASQLDRGRKIKPAPFVSAKLNDTGYGSDIDLSADPSSPELRRRGQLNLWVQVAAIRLSSASCQQLLVPPSAEPPSPSKDKKRQSPPSEYPKRNTKLDETCDAVKNLLETSNGAYFWIDLKSSFYSPTSTFEVAPKSLSNILTKASQPEMAKPKSKVSALERILFCICCGFSRRPNKSLEKLASPRGSEDCDSTPEVQTQEPLISSDAASQKAPSENLEANRAREQALRLAKLAILDAKSNEFYTALANPLSDALVKFLEQTLGVLVLGARVDSHCPDDCLPESLLQLSSPAAAVSIVATTPEVLGRLNDAVILTPQLNSPSLPPASSLSSALEGIFQRESGFLEKIDVKDIRLSVALQADEVKLAASELEE</sequence>
<feature type="region of interest" description="Disordered" evidence="1">
    <location>
        <begin position="186"/>
        <end position="215"/>
    </location>
</feature>
<keyword evidence="5" id="KW-1185">Reference proteome</keyword>
<gene>
    <name evidence="2" type="ORF">HDID_LOCUS828</name>
    <name evidence="3" type="ORF">WMSIL1_LOCUS6756</name>
</gene>
<dbReference type="OrthoDB" id="6274940at2759"/>
<feature type="compositionally biased region" description="Polar residues" evidence="1">
    <location>
        <begin position="314"/>
        <end position="333"/>
    </location>
</feature>
<evidence type="ECO:0000313" key="6">
    <source>
        <dbReference type="WBParaSite" id="HDID_0000082701-mRNA-1"/>
    </source>
</evidence>
<organism evidence="6">
    <name type="scientific">Hymenolepis diminuta</name>
    <name type="common">Rat tapeworm</name>
    <dbReference type="NCBI Taxonomy" id="6216"/>
    <lineage>
        <taxon>Eukaryota</taxon>
        <taxon>Metazoa</taxon>
        <taxon>Spiralia</taxon>
        <taxon>Lophotrochozoa</taxon>
        <taxon>Platyhelminthes</taxon>
        <taxon>Cestoda</taxon>
        <taxon>Eucestoda</taxon>
        <taxon>Cyclophyllidea</taxon>
        <taxon>Hymenolepididae</taxon>
        <taxon>Hymenolepis</taxon>
    </lineage>
</organism>
<evidence type="ECO:0000313" key="4">
    <source>
        <dbReference type="Proteomes" id="UP000274504"/>
    </source>
</evidence>
<dbReference type="AlphaFoldDB" id="A0A158QC17"/>
<dbReference type="InterPro" id="IPR011029">
    <property type="entry name" value="DEATH-like_dom_sf"/>
</dbReference>
<dbReference type="EMBL" id="UYSG01000123">
    <property type="protein sequence ID" value="VDL18289.1"/>
    <property type="molecule type" value="Genomic_DNA"/>
</dbReference>
<feature type="region of interest" description="Disordered" evidence="1">
    <location>
        <begin position="300"/>
        <end position="336"/>
    </location>
</feature>
<dbReference type="CDD" id="cd01671">
    <property type="entry name" value="CARD"/>
    <property type="match status" value="1"/>
</dbReference>
<evidence type="ECO:0000313" key="3">
    <source>
        <dbReference type="EMBL" id="VUZ46727.1"/>
    </source>
</evidence>
<reference evidence="3 5" key="3">
    <citation type="submission" date="2019-07" db="EMBL/GenBank/DDBJ databases">
        <authorList>
            <person name="Jastrzebski P J."/>
            <person name="Paukszto L."/>
            <person name="Jastrzebski P J."/>
        </authorList>
    </citation>
    <scope>NUCLEOTIDE SEQUENCE [LARGE SCALE GENOMIC DNA]</scope>
    <source>
        <strain evidence="3 5">WMS-il1</strain>
    </source>
</reference>
<feature type="compositionally biased region" description="Polar residues" evidence="1">
    <location>
        <begin position="19"/>
        <end position="32"/>
    </location>
</feature>
<reference evidence="2 4" key="2">
    <citation type="submission" date="2018-11" db="EMBL/GenBank/DDBJ databases">
        <authorList>
            <consortium name="Pathogen Informatics"/>
        </authorList>
    </citation>
    <scope>NUCLEOTIDE SEQUENCE [LARGE SCALE GENOMIC DNA]</scope>
</reference>
<dbReference type="EMBL" id="CABIJS010000222">
    <property type="protein sequence ID" value="VUZ46727.1"/>
    <property type="molecule type" value="Genomic_DNA"/>
</dbReference>
<evidence type="ECO:0000313" key="2">
    <source>
        <dbReference type="EMBL" id="VDL18289.1"/>
    </source>
</evidence>